<keyword evidence="3" id="KW-0808">Transferase</keyword>
<dbReference type="PANTHER" id="PTHR48090">
    <property type="entry name" value="UNDECAPRENYL-PHOSPHATE 4-DEOXY-4-FORMAMIDO-L-ARABINOSE TRANSFERASE-RELATED"/>
    <property type="match status" value="1"/>
</dbReference>
<name>A0A1H8E4W4_9HYPH</name>
<evidence type="ECO:0000256" key="1">
    <source>
        <dbReference type="SAM" id="Phobius"/>
    </source>
</evidence>
<organism evidence="3 5">
    <name type="scientific">Rhizobium tibeticum</name>
    <dbReference type="NCBI Taxonomy" id="501024"/>
    <lineage>
        <taxon>Bacteria</taxon>
        <taxon>Pseudomonadati</taxon>
        <taxon>Pseudomonadota</taxon>
        <taxon>Alphaproteobacteria</taxon>
        <taxon>Hyphomicrobiales</taxon>
        <taxon>Rhizobiaceae</taxon>
        <taxon>Rhizobium/Agrobacterium group</taxon>
        <taxon>Rhizobium</taxon>
    </lineage>
</organism>
<protein>
    <submittedName>
        <fullName evidence="3">Glucosyl-3-phosphoglycerate synthase</fullName>
        <ecNumber evidence="3">2.4.1.266</ecNumber>
    </submittedName>
    <submittedName>
        <fullName evidence="4">Glycosyltransferase involved in cell wall bisynthesis</fullName>
    </submittedName>
</protein>
<dbReference type="Proteomes" id="UP000183063">
    <property type="component" value="Unassembled WGS sequence"/>
</dbReference>
<dbReference type="STRING" id="501024.RTCCBAU85039_1116"/>
<feature type="transmembrane region" description="Helical" evidence="1">
    <location>
        <begin position="309"/>
        <end position="332"/>
    </location>
</feature>
<dbReference type="InterPro" id="IPR029044">
    <property type="entry name" value="Nucleotide-diphossugar_trans"/>
</dbReference>
<accession>A0A1H8E4W4</accession>
<dbReference type="PANTHER" id="PTHR48090:SF7">
    <property type="entry name" value="RFBJ PROTEIN"/>
    <property type="match status" value="1"/>
</dbReference>
<reference evidence="5" key="1">
    <citation type="submission" date="2016-10" db="EMBL/GenBank/DDBJ databases">
        <authorList>
            <person name="Wibberg D."/>
        </authorList>
    </citation>
    <scope>NUCLEOTIDE SEQUENCE [LARGE SCALE GENOMIC DNA]</scope>
</reference>
<dbReference type="EC" id="2.4.1.266" evidence="3"/>
<sequence>MLLLSCQETVKALLTGGFRGLHSYLLTAGIYSCADFFATGVIMTGSRIDNLNIAVLLPCYNEAATIGAVVRGFKSALPGAPVHVYDNNSTDGTALHAMLAGAHVVRERRQGKGHVVRRMFADIDADIYIMADGDGTYSPEDAEELIRTLLTERADMVVGTRRGVHADAGRQGHAFGNKIFNMLYRTIFGTDFTDIFSGYRVFSRRFVKSFPAVSAGFEIETEMSVHASRLTLPVSELELDYGRRPEGSHSKLSTFKDGAKILWMFAMLMKETRPFAFFGIISGFFMLASTAFMAPVLMEYFQTGLVNRMPTWVLSMALMMISFMVFTAGLILDSVARSRSEQLRIFYLNVAARSNGSTTTERTTAPHKKTARIA</sequence>
<evidence type="ECO:0000313" key="5">
    <source>
        <dbReference type="Proteomes" id="UP000183063"/>
    </source>
</evidence>
<dbReference type="SUPFAM" id="SSF53448">
    <property type="entry name" value="Nucleotide-diphospho-sugar transferases"/>
    <property type="match status" value="1"/>
</dbReference>
<dbReference type="EMBL" id="FOCV01000002">
    <property type="protein sequence ID" value="SEN14154.1"/>
    <property type="molecule type" value="Genomic_DNA"/>
</dbReference>
<dbReference type="OrthoDB" id="3177103at2"/>
<feature type="domain" description="Glycosyltransferase 2-like" evidence="2">
    <location>
        <begin position="55"/>
        <end position="207"/>
    </location>
</feature>
<dbReference type="AlphaFoldDB" id="A0A1H8E4W4"/>
<dbReference type="EMBL" id="FNXB01000004">
    <property type="protein sequence ID" value="SEH55352.1"/>
    <property type="molecule type" value="Genomic_DNA"/>
</dbReference>
<keyword evidence="1" id="KW-1133">Transmembrane helix</keyword>
<dbReference type="InterPro" id="IPR050256">
    <property type="entry name" value="Glycosyltransferase_2"/>
</dbReference>
<keyword evidence="6" id="KW-1185">Reference proteome</keyword>
<dbReference type="GO" id="GO:0016757">
    <property type="term" value="F:glycosyltransferase activity"/>
    <property type="evidence" value="ECO:0007669"/>
    <property type="project" value="UniProtKB-KW"/>
</dbReference>
<evidence type="ECO:0000313" key="4">
    <source>
        <dbReference type="EMBL" id="SEN14154.1"/>
    </source>
</evidence>
<keyword evidence="1" id="KW-0812">Transmembrane</keyword>
<dbReference type="Proteomes" id="UP000198939">
    <property type="component" value="Unassembled WGS sequence"/>
</dbReference>
<dbReference type="Pfam" id="PF00535">
    <property type="entry name" value="Glycos_transf_2"/>
    <property type="match status" value="1"/>
</dbReference>
<evidence type="ECO:0000259" key="2">
    <source>
        <dbReference type="Pfam" id="PF00535"/>
    </source>
</evidence>
<gene>
    <name evidence="3" type="primary">gpgS</name>
    <name evidence="3" type="ORF">RTCCBAU85039_1116</name>
    <name evidence="4" type="ORF">SAMN05216228_1002295</name>
</gene>
<evidence type="ECO:0000313" key="3">
    <source>
        <dbReference type="EMBL" id="SEH55352.1"/>
    </source>
</evidence>
<reference evidence="3" key="2">
    <citation type="submission" date="2016-10" db="EMBL/GenBank/DDBJ databases">
        <authorList>
            <person name="de Groot N.N."/>
        </authorList>
    </citation>
    <scope>NUCLEOTIDE SEQUENCE [LARGE SCALE GENOMIC DNA]</scope>
    <source>
        <strain evidence="3">CCBAU85039</strain>
    </source>
</reference>
<feature type="transmembrane region" description="Helical" evidence="1">
    <location>
        <begin position="275"/>
        <end position="297"/>
    </location>
</feature>
<dbReference type="Gene3D" id="3.90.550.10">
    <property type="entry name" value="Spore Coat Polysaccharide Biosynthesis Protein SpsA, Chain A"/>
    <property type="match status" value="1"/>
</dbReference>
<keyword evidence="1" id="KW-0472">Membrane</keyword>
<evidence type="ECO:0000313" key="6">
    <source>
        <dbReference type="Proteomes" id="UP000198939"/>
    </source>
</evidence>
<dbReference type="InterPro" id="IPR001173">
    <property type="entry name" value="Glyco_trans_2-like"/>
</dbReference>
<reference evidence="4 6" key="3">
    <citation type="submission" date="2016-10" db="EMBL/GenBank/DDBJ databases">
        <authorList>
            <person name="Varghese N."/>
            <person name="Submissions S."/>
        </authorList>
    </citation>
    <scope>NUCLEOTIDE SEQUENCE [LARGE SCALE GENOMIC DNA]</scope>
    <source>
        <strain evidence="4 6">CGMCC 1.7071</strain>
    </source>
</reference>
<keyword evidence="3" id="KW-0328">Glycosyltransferase</keyword>
<dbReference type="CDD" id="cd04179">
    <property type="entry name" value="DPM_DPG-synthase_like"/>
    <property type="match status" value="1"/>
</dbReference>
<proteinExistence type="predicted"/>